<evidence type="ECO:0000256" key="1">
    <source>
        <dbReference type="ARBA" id="ARBA00006739"/>
    </source>
</evidence>
<evidence type="ECO:0000313" key="7">
    <source>
        <dbReference type="Proteomes" id="UP000585474"/>
    </source>
</evidence>
<dbReference type="SUPFAM" id="SSF53448">
    <property type="entry name" value="Nucleotide-diphospho-sugar transferases"/>
    <property type="match status" value="1"/>
</dbReference>
<comment type="function">
    <text evidence="4">Transfers mannose from GDP-mannose to dolichol monophosphate to form dolichol phosphate mannose (Dol-P-Man) which is the mannosyl donor in pathways leading to N-glycosylation, glycosyl phosphatidylinositol membrane anchoring, and O-mannosylation of proteins.</text>
</comment>
<dbReference type="PANTHER" id="PTHR43398">
    <property type="entry name" value="DOLICHOL-PHOSPHATE MANNOSYLTRANSFERASE SUBUNIT 1"/>
    <property type="match status" value="1"/>
</dbReference>
<organism evidence="6 7">
    <name type="scientific">Actinidia rufa</name>
    <dbReference type="NCBI Taxonomy" id="165716"/>
    <lineage>
        <taxon>Eukaryota</taxon>
        <taxon>Viridiplantae</taxon>
        <taxon>Streptophyta</taxon>
        <taxon>Embryophyta</taxon>
        <taxon>Tracheophyta</taxon>
        <taxon>Spermatophyta</taxon>
        <taxon>Magnoliopsida</taxon>
        <taxon>eudicotyledons</taxon>
        <taxon>Gunneridae</taxon>
        <taxon>Pentapetalae</taxon>
        <taxon>asterids</taxon>
        <taxon>Ericales</taxon>
        <taxon>Actinidiaceae</taxon>
        <taxon>Actinidia</taxon>
    </lineage>
</organism>
<dbReference type="EMBL" id="BJWL01000239">
    <property type="protein sequence ID" value="GFS35961.1"/>
    <property type="molecule type" value="Genomic_DNA"/>
</dbReference>
<evidence type="ECO:0000259" key="5">
    <source>
        <dbReference type="Pfam" id="PF00535"/>
    </source>
</evidence>
<dbReference type="PANTHER" id="PTHR43398:SF1">
    <property type="entry name" value="DOLICHOL-PHOSPHATE MANNOSYLTRANSFERASE SUBUNIT 1"/>
    <property type="match status" value="1"/>
</dbReference>
<feature type="domain" description="Glycosyltransferase 2-like" evidence="5">
    <location>
        <begin position="15"/>
        <end position="201"/>
    </location>
</feature>
<protein>
    <recommendedName>
        <fullName evidence="4">Dolichol-phosphate mannosyltransferase subunit 1</fullName>
        <ecNumber evidence="4">2.4.1.83</ecNumber>
    </recommendedName>
</protein>
<comment type="subcellular location">
    <subcellularLocation>
        <location evidence="4">Endoplasmic reticulum</location>
    </subcellularLocation>
</comment>
<gene>
    <name evidence="6" type="ORF">Acr_00g0043010</name>
</gene>
<dbReference type="SUPFAM" id="SSF56801">
    <property type="entry name" value="Acetyl-CoA synthetase-like"/>
    <property type="match status" value="1"/>
</dbReference>
<evidence type="ECO:0000256" key="3">
    <source>
        <dbReference type="ARBA" id="ARBA00022679"/>
    </source>
</evidence>
<dbReference type="GO" id="GO:0006506">
    <property type="term" value="P:GPI anchor biosynthetic process"/>
    <property type="evidence" value="ECO:0007669"/>
    <property type="project" value="TreeGrafter"/>
</dbReference>
<dbReference type="GO" id="GO:0035269">
    <property type="term" value="P:protein O-linked glycosylation via mannose"/>
    <property type="evidence" value="ECO:0007669"/>
    <property type="project" value="TreeGrafter"/>
</dbReference>
<comment type="subunit">
    <text evidence="4">Component of the dolichol-phosphate mannose (DPM) synthase complex.</text>
</comment>
<name>A0A7J0DII0_9ERIC</name>
<evidence type="ECO:0000256" key="2">
    <source>
        <dbReference type="ARBA" id="ARBA00022676"/>
    </source>
</evidence>
<sequence length="347" mass="38722">MEEQRQHKDDKNKYSIIVPTYNERLNIALLVYLVFNHLPYSLSLSLQLMDVDFEMIIVDDGSPDGTQDVVKKLQEVYGDDRILLRARPKKLGLGTAYVHGLKHCSGNFIVIMDADLSHHVTKVPAKLHQVRKFPLRKQMETGASIVTGTRYVKGGGVHGWTLMRKLTSRGANVLAQTLLWPGVSDLTGSFRLYKKSVLEDVISSCVSKGYVFQMEMIVRASRKGYHIEEVAALAPNIPALYELHFGVPMAAAVLCTLNIRHDSKMVSVLTVLLKHSEAKLLFFDYQFLDVAMGAIEILSKTSTNLPQQVLVLESDKSSPTASKMVSTNGNLGYERLVAMGQPDFEIK</sequence>
<dbReference type="CDD" id="cd06442">
    <property type="entry name" value="DPM1_like"/>
    <property type="match status" value="1"/>
</dbReference>
<keyword evidence="3 4" id="KW-0808">Transferase</keyword>
<comment type="similarity">
    <text evidence="1 4">Belongs to the glycosyltransferase 2 family.</text>
</comment>
<keyword evidence="4" id="KW-0256">Endoplasmic reticulum</keyword>
<dbReference type="InterPro" id="IPR029044">
    <property type="entry name" value="Nucleotide-diphossugar_trans"/>
</dbReference>
<comment type="catalytic activity">
    <reaction evidence="4">
        <text>a di-trans,poly-cis-dolichyl phosphate + GDP-alpha-D-mannose = a di-trans,poly-cis-dolichyl beta-D-mannosyl phosphate + GDP</text>
        <dbReference type="Rhea" id="RHEA:21184"/>
        <dbReference type="Rhea" id="RHEA-COMP:19498"/>
        <dbReference type="Rhea" id="RHEA-COMP:19501"/>
        <dbReference type="ChEBI" id="CHEBI:57527"/>
        <dbReference type="ChEBI" id="CHEBI:57683"/>
        <dbReference type="ChEBI" id="CHEBI:58189"/>
        <dbReference type="ChEBI" id="CHEBI:58211"/>
    </reaction>
</comment>
<keyword evidence="2 4" id="KW-0328">Glycosyltransferase</keyword>
<dbReference type="Gene3D" id="3.90.550.10">
    <property type="entry name" value="Spore Coat Polysaccharide Biosynthesis Protein SpsA, Chain A"/>
    <property type="match status" value="1"/>
</dbReference>
<evidence type="ECO:0000313" key="6">
    <source>
        <dbReference type="EMBL" id="GFS35961.1"/>
    </source>
</evidence>
<dbReference type="Pfam" id="PF00535">
    <property type="entry name" value="Glycos_transf_2"/>
    <property type="match status" value="1"/>
</dbReference>
<dbReference type="InterPro" id="IPR039528">
    <property type="entry name" value="DPM1-like"/>
</dbReference>
<comment type="caution">
    <text evidence="6">The sequence shown here is derived from an EMBL/GenBank/DDBJ whole genome shotgun (WGS) entry which is preliminary data.</text>
</comment>
<dbReference type="OrthoDB" id="2603at2759"/>
<reference evidence="7" key="1">
    <citation type="submission" date="2019-07" db="EMBL/GenBank/DDBJ databases">
        <title>De Novo Assembly of kiwifruit Actinidia rufa.</title>
        <authorList>
            <person name="Sugita-Konishi S."/>
            <person name="Sato K."/>
            <person name="Mori E."/>
            <person name="Abe Y."/>
            <person name="Kisaki G."/>
            <person name="Hamano K."/>
            <person name="Suezawa K."/>
            <person name="Otani M."/>
            <person name="Fukuda T."/>
            <person name="Manabe T."/>
            <person name="Gomi K."/>
            <person name="Tabuchi M."/>
            <person name="Akimitsu K."/>
            <person name="Kataoka I."/>
        </authorList>
    </citation>
    <scope>NUCLEOTIDE SEQUENCE [LARGE SCALE GENOMIC DNA]</scope>
    <source>
        <strain evidence="7">cv. Fuchu</strain>
    </source>
</reference>
<dbReference type="Proteomes" id="UP000585474">
    <property type="component" value="Unassembled WGS sequence"/>
</dbReference>
<dbReference type="EC" id="2.4.1.83" evidence="4"/>
<proteinExistence type="inferred from homology"/>
<dbReference type="GO" id="GO:0006488">
    <property type="term" value="P:dolichol-linked oligosaccharide biosynthetic process"/>
    <property type="evidence" value="ECO:0007669"/>
    <property type="project" value="TreeGrafter"/>
</dbReference>
<evidence type="ECO:0000256" key="4">
    <source>
        <dbReference type="RuleBase" id="RU365083"/>
    </source>
</evidence>
<comment type="pathway">
    <text evidence="4">Protein modification; protein glycosylation.</text>
</comment>
<dbReference type="UniPathway" id="UPA00378"/>
<dbReference type="GO" id="GO:0004582">
    <property type="term" value="F:dolichyl-phosphate beta-D-mannosyltransferase activity"/>
    <property type="evidence" value="ECO:0007669"/>
    <property type="project" value="UniProtKB-UniRule"/>
</dbReference>
<keyword evidence="7" id="KW-1185">Reference proteome</keyword>
<dbReference type="InterPro" id="IPR001173">
    <property type="entry name" value="Glyco_trans_2-like"/>
</dbReference>
<dbReference type="FunFam" id="3.90.550.10:FF:000082">
    <property type="entry name" value="Dolichol-phosphate mannosyltransferase subunit 1"/>
    <property type="match status" value="1"/>
</dbReference>
<accession>A0A7J0DII0</accession>
<dbReference type="AlphaFoldDB" id="A0A7J0DII0"/>
<dbReference type="GO" id="GO:0005789">
    <property type="term" value="C:endoplasmic reticulum membrane"/>
    <property type="evidence" value="ECO:0007669"/>
    <property type="project" value="TreeGrafter"/>
</dbReference>